<evidence type="ECO:0000256" key="4">
    <source>
        <dbReference type="ARBA" id="ARBA00008539"/>
    </source>
</evidence>
<keyword evidence="28" id="KW-1185">Reference proteome</keyword>
<evidence type="ECO:0000256" key="17">
    <source>
        <dbReference type="ARBA" id="ARBA00023157"/>
    </source>
</evidence>
<dbReference type="Pfam" id="PF00089">
    <property type="entry name" value="Trypsin"/>
    <property type="match status" value="1"/>
</dbReference>
<dbReference type="InterPro" id="IPR001314">
    <property type="entry name" value="Peptidase_S1A"/>
</dbReference>
<evidence type="ECO:0000256" key="13">
    <source>
        <dbReference type="ARBA" id="ARBA00022968"/>
    </source>
</evidence>
<keyword evidence="12" id="KW-0720">Serine protease</keyword>
<dbReference type="Pfam" id="PF13896">
    <property type="entry name" value="Glyco_transf_49"/>
    <property type="match status" value="1"/>
</dbReference>
<dbReference type="InterPro" id="IPR009003">
    <property type="entry name" value="Peptidase_S1_PA"/>
</dbReference>
<comment type="cofactor">
    <cofactor evidence="1">
        <name>Mn(2+)</name>
        <dbReference type="ChEBI" id="CHEBI:29035"/>
    </cofactor>
</comment>
<evidence type="ECO:0000256" key="21">
    <source>
        <dbReference type="ARBA" id="ARBA00032175"/>
    </source>
</evidence>
<keyword evidence="17" id="KW-1015">Disulfide bond</keyword>
<evidence type="ECO:0000256" key="20">
    <source>
        <dbReference type="ARBA" id="ARBA00030723"/>
    </source>
</evidence>
<name>A0A5E4Q0Y0_9NEOP</name>
<dbReference type="FunFam" id="2.40.10.10:FF:000034">
    <property type="entry name" value="Eupolytin"/>
    <property type="match status" value="1"/>
</dbReference>
<evidence type="ECO:0000256" key="2">
    <source>
        <dbReference type="ARBA" id="ARBA00004323"/>
    </source>
</evidence>
<keyword evidence="11" id="KW-0378">Hydrolase</keyword>
<evidence type="ECO:0000256" key="10">
    <source>
        <dbReference type="ARBA" id="ARBA00022723"/>
    </source>
</evidence>
<dbReference type="GO" id="GO:0035269">
    <property type="term" value="P:protein O-linked glycosylation via mannose"/>
    <property type="evidence" value="ECO:0007669"/>
    <property type="project" value="TreeGrafter"/>
</dbReference>
<evidence type="ECO:0000256" key="15">
    <source>
        <dbReference type="ARBA" id="ARBA00023034"/>
    </source>
</evidence>
<dbReference type="InterPro" id="IPR043504">
    <property type="entry name" value="Peptidase_S1_PA_chymotrypsin"/>
</dbReference>
<dbReference type="GO" id="GO:0046872">
    <property type="term" value="F:metal ion binding"/>
    <property type="evidence" value="ECO:0007669"/>
    <property type="project" value="UniProtKB-KW"/>
</dbReference>
<keyword evidence="13" id="KW-0735">Signal-anchor</keyword>
<evidence type="ECO:0000256" key="16">
    <source>
        <dbReference type="ARBA" id="ARBA00023136"/>
    </source>
</evidence>
<evidence type="ECO:0000313" key="28">
    <source>
        <dbReference type="Proteomes" id="UP000324832"/>
    </source>
</evidence>
<feature type="domain" description="Peptidase S1" evidence="26">
    <location>
        <begin position="444"/>
        <end position="668"/>
    </location>
</feature>
<keyword evidence="18" id="KW-0325">Glycoprotein</keyword>
<evidence type="ECO:0000256" key="22">
    <source>
        <dbReference type="ARBA" id="ARBA00032181"/>
    </source>
</evidence>
<comment type="catalytic activity">
    <reaction evidence="24">
        <text>3-O-[beta-D-Xyl-(1-&gt;4)-Rib-ol-P-Rib-ol-P-3-beta-D-GalNAc-(1-&gt;3)-beta-D-GlcNAc-(1-&gt;4)-(O-6-P-alpha-D-Man)]-Thr-[protein] + UDP-alpha-D-glucuronate = 3-O-[beta-D-GlcA-(1-&gt;3)-beta-D-Xyl-(1-&gt;4)-Rib-ol-P-Rib-ol-P-3-beta-D-GalNAc-(1-&gt;3)-beta-D-GlcNAc-(1-&gt;4)-(O-6-P-alpha-D-Man)]-Thr-[protein] + UDP + H(+)</text>
        <dbReference type="Rhea" id="RHEA:46860"/>
        <dbReference type="Rhea" id="RHEA-COMP:15023"/>
        <dbReference type="Rhea" id="RHEA-COMP:17482"/>
        <dbReference type="ChEBI" id="CHEBI:15378"/>
        <dbReference type="ChEBI" id="CHEBI:58052"/>
        <dbReference type="ChEBI" id="CHEBI:58223"/>
        <dbReference type="ChEBI" id="CHEBI:142405"/>
        <dbReference type="ChEBI" id="CHEBI:177336"/>
    </reaction>
</comment>
<dbReference type="GO" id="GO:0004252">
    <property type="term" value="F:serine-type endopeptidase activity"/>
    <property type="evidence" value="ECO:0007669"/>
    <property type="project" value="InterPro"/>
</dbReference>
<proteinExistence type="inferred from homology"/>
<reference evidence="27 28" key="1">
    <citation type="submission" date="2017-07" db="EMBL/GenBank/DDBJ databases">
        <authorList>
            <person name="Talla V."/>
            <person name="Backstrom N."/>
        </authorList>
    </citation>
    <scope>NUCLEOTIDE SEQUENCE [LARGE SCALE GENOMIC DNA]</scope>
</reference>
<evidence type="ECO:0000313" key="27">
    <source>
        <dbReference type="EMBL" id="VVC91119.1"/>
    </source>
</evidence>
<evidence type="ECO:0000256" key="7">
    <source>
        <dbReference type="ARBA" id="ARBA00022676"/>
    </source>
</evidence>
<evidence type="ECO:0000256" key="5">
    <source>
        <dbReference type="ARBA" id="ARBA00017962"/>
    </source>
</evidence>
<dbReference type="PANTHER" id="PTHR46420">
    <property type="entry name" value="BETA-1,4-GLUCURONYLTRANSFERASE 1"/>
    <property type="match status" value="1"/>
</dbReference>
<dbReference type="GO" id="GO:0015020">
    <property type="term" value="F:glucuronosyltransferase activity"/>
    <property type="evidence" value="ECO:0007669"/>
    <property type="project" value="InterPro"/>
</dbReference>
<evidence type="ECO:0000256" key="25">
    <source>
        <dbReference type="SAM" id="Phobius"/>
    </source>
</evidence>
<evidence type="ECO:0000256" key="12">
    <source>
        <dbReference type="ARBA" id="ARBA00022825"/>
    </source>
</evidence>
<protein>
    <recommendedName>
        <fullName evidence="5">Beta-1,4-glucuronyltransferase 1</fullName>
    </recommendedName>
    <alternativeName>
        <fullName evidence="20">I-beta-1,3-N-acetylglucosaminyltransferase</fullName>
    </alternativeName>
    <alternativeName>
        <fullName evidence="23">N-acetyllactosaminide beta-1,3-N-acetylglucosaminyltransferase</fullName>
    </alternativeName>
    <alternativeName>
        <fullName evidence="21">Poly-N-acetyllactosamine extension enzyme</fullName>
    </alternativeName>
    <alternativeName>
        <fullName evidence="22">UDP-GlcNAc:betaGal beta-1,3-N-acetylglucosaminyltransferase 1</fullName>
    </alternativeName>
</protein>
<dbReference type="GO" id="GO:0000139">
    <property type="term" value="C:Golgi membrane"/>
    <property type="evidence" value="ECO:0007669"/>
    <property type="project" value="UniProtKB-SubCell"/>
</dbReference>
<sequence>MQQNRSQRSMAQIRNERLWRWRCQWAVVTLAAIGIVLYNAAANLWLLRPTNCFYSTTSLPQIIEQTCEPCLETAPNSIVVDDPISRLDLNLGRWDNTRSYKLFDYAAVGDMYVDASASRQVALATQSSIERLHELLATTAHWSGPVSVAVFIVGDELRLLRAFTMWLFRCQPELYSRMAIHVATPGLKLAVHGEVPSWARNCDAKPSLMGKGEPDSAWRSRHPYPQNHLRNLARKNCHSQYTFLVDIDIVPSKGMAEELDIFFTKTPKCELCAYVIPTYELDTRVANFPVNKKALLRLSKNKLAVPFHRRVFIYNQYASNFTRWESTGGNESLATHVSHNVTNFELLYEPFYVASDTVPPHDERFLGYGFTRNTQLDSSSNLYASLKCVFYVFVSLVIICKLVADLQEATDGDCDDNLEEQAPEIDVQNLLELEEVCPELSGQIIGGRPSSVARHPYQVSMVLNGNSFCGGFIISPDYVLTAAHCVRNVQPSGVRLRVGSTRRDSGGRIVAVANVTVHPQYGQPQFDNDIAALRLAQPLVFSDAIQPIRLPTPGQAVPLVRLTVTGWGLTAPRGRRIPRLMMEANVPVVPHWLCRLSYGDALTTHMFCGGHFLIGGVSSCQGDSGGPAVFRGTAFGVVSFARGCALPLSPTVFTNIATLRDWVYEMFFVGYQFKVLSPVFTIHWGLQLRRNSPPWREKQKFKNNKRFETFRRELFARYRRDPFQLLKKNLETKKL</sequence>
<evidence type="ECO:0000256" key="14">
    <source>
        <dbReference type="ARBA" id="ARBA00022989"/>
    </source>
</evidence>
<evidence type="ECO:0000256" key="19">
    <source>
        <dbReference type="ARBA" id="ARBA00023211"/>
    </source>
</evidence>
<dbReference type="UniPathway" id="UPA00378"/>
<evidence type="ECO:0000256" key="8">
    <source>
        <dbReference type="ARBA" id="ARBA00022679"/>
    </source>
</evidence>
<evidence type="ECO:0000256" key="3">
    <source>
        <dbReference type="ARBA" id="ARBA00004922"/>
    </source>
</evidence>
<keyword evidence="8" id="KW-0808">Transferase</keyword>
<dbReference type="SUPFAM" id="SSF50494">
    <property type="entry name" value="Trypsin-like serine proteases"/>
    <property type="match status" value="1"/>
</dbReference>
<dbReference type="SMART" id="SM00020">
    <property type="entry name" value="Tryp_SPc"/>
    <property type="match status" value="1"/>
</dbReference>
<dbReference type="InterPro" id="IPR043189">
    <property type="entry name" value="B4GAT1"/>
</dbReference>
<evidence type="ECO:0000256" key="18">
    <source>
        <dbReference type="ARBA" id="ARBA00023180"/>
    </source>
</evidence>
<evidence type="ECO:0000256" key="6">
    <source>
        <dbReference type="ARBA" id="ARBA00022670"/>
    </source>
</evidence>
<keyword evidence="14 25" id="KW-1133">Transmembrane helix</keyword>
<comment type="pathway">
    <text evidence="3">Protein modification; protein glycosylation.</text>
</comment>
<keyword evidence="16 25" id="KW-0472">Membrane</keyword>
<dbReference type="Proteomes" id="UP000324832">
    <property type="component" value="Unassembled WGS sequence"/>
</dbReference>
<keyword evidence="7" id="KW-0328">Glycosyltransferase</keyword>
<dbReference type="GO" id="GO:0006508">
    <property type="term" value="P:proteolysis"/>
    <property type="evidence" value="ECO:0007669"/>
    <property type="project" value="UniProtKB-KW"/>
</dbReference>
<evidence type="ECO:0000256" key="11">
    <source>
        <dbReference type="ARBA" id="ARBA00022801"/>
    </source>
</evidence>
<dbReference type="Gene3D" id="2.40.10.10">
    <property type="entry name" value="Trypsin-like serine proteases"/>
    <property type="match status" value="1"/>
</dbReference>
<evidence type="ECO:0000259" key="26">
    <source>
        <dbReference type="PROSITE" id="PS50240"/>
    </source>
</evidence>
<keyword evidence="6" id="KW-0645">Protease</keyword>
<dbReference type="InterPro" id="IPR001254">
    <property type="entry name" value="Trypsin_dom"/>
</dbReference>
<dbReference type="AlphaFoldDB" id="A0A5E4Q0Y0"/>
<dbReference type="CDD" id="cd00190">
    <property type="entry name" value="Tryp_SPc"/>
    <property type="match status" value="1"/>
</dbReference>
<keyword evidence="19" id="KW-0464">Manganese</keyword>
<gene>
    <name evidence="27" type="ORF">LSINAPIS_LOCUS3873</name>
</gene>
<dbReference type="InterPro" id="IPR018114">
    <property type="entry name" value="TRYPSIN_HIS"/>
</dbReference>
<keyword evidence="9 25" id="KW-0812">Transmembrane</keyword>
<comment type="subcellular location">
    <subcellularLocation>
        <location evidence="2">Golgi apparatus membrane</location>
        <topology evidence="2">Single-pass type II membrane protein</topology>
    </subcellularLocation>
</comment>
<evidence type="ECO:0000256" key="9">
    <source>
        <dbReference type="ARBA" id="ARBA00022692"/>
    </source>
</evidence>
<dbReference type="PRINTS" id="PR00722">
    <property type="entry name" value="CHYMOTRYPSIN"/>
</dbReference>
<comment type="similarity">
    <text evidence="4">Belongs to the glycosyltransferase 49 family.</text>
</comment>
<feature type="transmembrane region" description="Helical" evidence="25">
    <location>
        <begin position="21"/>
        <end position="46"/>
    </location>
</feature>
<evidence type="ECO:0000256" key="24">
    <source>
        <dbReference type="ARBA" id="ARBA00047852"/>
    </source>
</evidence>
<evidence type="ECO:0000256" key="23">
    <source>
        <dbReference type="ARBA" id="ARBA00033291"/>
    </source>
</evidence>
<organism evidence="27 28">
    <name type="scientific">Leptidea sinapis</name>
    <dbReference type="NCBI Taxonomy" id="189913"/>
    <lineage>
        <taxon>Eukaryota</taxon>
        <taxon>Metazoa</taxon>
        <taxon>Ecdysozoa</taxon>
        <taxon>Arthropoda</taxon>
        <taxon>Hexapoda</taxon>
        <taxon>Insecta</taxon>
        <taxon>Pterygota</taxon>
        <taxon>Neoptera</taxon>
        <taxon>Endopterygota</taxon>
        <taxon>Lepidoptera</taxon>
        <taxon>Glossata</taxon>
        <taxon>Ditrysia</taxon>
        <taxon>Papilionoidea</taxon>
        <taxon>Pieridae</taxon>
        <taxon>Dismorphiinae</taxon>
        <taxon>Leptidea</taxon>
    </lineage>
</organism>
<evidence type="ECO:0000256" key="1">
    <source>
        <dbReference type="ARBA" id="ARBA00001936"/>
    </source>
</evidence>
<dbReference type="PROSITE" id="PS00134">
    <property type="entry name" value="TRYPSIN_HIS"/>
    <property type="match status" value="1"/>
</dbReference>
<dbReference type="PANTHER" id="PTHR46420:SF1">
    <property type="entry name" value="BETA-1,4-GLUCURONYLTRANSFERASE 1"/>
    <property type="match status" value="1"/>
</dbReference>
<keyword evidence="15" id="KW-0333">Golgi apparatus</keyword>
<accession>A0A5E4Q0Y0</accession>
<dbReference type="PROSITE" id="PS50240">
    <property type="entry name" value="TRYPSIN_DOM"/>
    <property type="match status" value="1"/>
</dbReference>
<keyword evidence="10" id="KW-0479">Metal-binding</keyword>
<dbReference type="EMBL" id="FZQP02000981">
    <property type="protein sequence ID" value="VVC91119.1"/>
    <property type="molecule type" value="Genomic_DNA"/>
</dbReference>